<dbReference type="PANTHER" id="PTHR11730">
    <property type="entry name" value="AMMONIUM TRANSPORTER"/>
    <property type="match status" value="1"/>
</dbReference>
<dbReference type="PANTHER" id="PTHR11730:SF6">
    <property type="entry name" value="AMMONIUM TRANSPORTER"/>
    <property type="match status" value="1"/>
</dbReference>
<dbReference type="InterPro" id="IPR024041">
    <property type="entry name" value="NH4_transpt_AmtB-like_dom"/>
</dbReference>
<evidence type="ECO:0000259" key="10">
    <source>
        <dbReference type="Pfam" id="PF00909"/>
    </source>
</evidence>
<dbReference type="SUPFAM" id="SSF111352">
    <property type="entry name" value="Ammonium transporter"/>
    <property type="match status" value="1"/>
</dbReference>
<dbReference type="EMBL" id="OV651823">
    <property type="protein sequence ID" value="CAH1101088.1"/>
    <property type="molecule type" value="Genomic_DNA"/>
</dbReference>
<feature type="transmembrane region" description="Helical" evidence="9">
    <location>
        <begin position="261"/>
        <end position="285"/>
    </location>
</feature>
<dbReference type="OrthoDB" id="534912at2759"/>
<keyword evidence="3" id="KW-0813">Transport</keyword>
<feature type="transmembrane region" description="Helical" evidence="9">
    <location>
        <begin position="146"/>
        <end position="167"/>
    </location>
</feature>
<evidence type="ECO:0000256" key="2">
    <source>
        <dbReference type="ARBA" id="ARBA00005887"/>
    </source>
</evidence>
<feature type="transmembrane region" description="Helical" evidence="9">
    <location>
        <begin position="324"/>
        <end position="341"/>
    </location>
</feature>
<accession>A0A9P0G5W6</accession>
<evidence type="ECO:0000313" key="12">
    <source>
        <dbReference type="Proteomes" id="UP001153636"/>
    </source>
</evidence>
<feature type="transmembrane region" description="Helical" evidence="9">
    <location>
        <begin position="297"/>
        <end position="318"/>
    </location>
</feature>
<sequence>MEMVITSPKNETSNQQRSPSFREDSVGPSNTDNPPGYGDINTFLRIAFVLLSRMGFLLIQIGSIPVENVYRIIFFNIFEVAIAIISYIGIGYMLTFGDSTVKGFLGYSQTFNFTKMDDGIMGMSAVLLGSGQISCFLVGRCHLVTSLFTSLLYCGFYQPVLAHWIWNEEGWMKNFDFMATKVSVKDYAGDLVIHLSSSLTGAIGASFLGRRLLRIKDLDERSVAREYAGLTQVGYVLIILGYAAYNLPSQGYEATKMPDNYIALIILNMVAAFSTGVFITSLLNMCICRRIYNYWSVIRCLQGGIAGLISIAAGVDIYDFVECSAIAAICSIFFFFFSILIHNTSLEDNCNFIASHFVSSIFGTVACPIIAKKENFESNKKTVHILWQFICLLIVMIVTIAFSWFVFLMFACCKLLRNKEEVMNHRRALIVAKNLPRKGCLQRLFMIDSKTDHITPGDNDRRKYLQEENNK</sequence>
<feature type="transmembrane region" description="Helical" evidence="9">
    <location>
        <begin position="120"/>
        <end position="139"/>
    </location>
</feature>
<proteinExistence type="inferred from homology"/>
<dbReference type="GO" id="GO:0005886">
    <property type="term" value="C:plasma membrane"/>
    <property type="evidence" value="ECO:0007669"/>
    <property type="project" value="TreeGrafter"/>
</dbReference>
<evidence type="ECO:0000256" key="1">
    <source>
        <dbReference type="ARBA" id="ARBA00004141"/>
    </source>
</evidence>
<organism evidence="11 12">
    <name type="scientific">Psylliodes chrysocephalus</name>
    <dbReference type="NCBI Taxonomy" id="3402493"/>
    <lineage>
        <taxon>Eukaryota</taxon>
        <taxon>Metazoa</taxon>
        <taxon>Ecdysozoa</taxon>
        <taxon>Arthropoda</taxon>
        <taxon>Hexapoda</taxon>
        <taxon>Insecta</taxon>
        <taxon>Pterygota</taxon>
        <taxon>Neoptera</taxon>
        <taxon>Endopterygota</taxon>
        <taxon>Coleoptera</taxon>
        <taxon>Polyphaga</taxon>
        <taxon>Cucujiformia</taxon>
        <taxon>Chrysomeloidea</taxon>
        <taxon>Chrysomelidae</taxon>
        <taxon>Galerucinae</taxon>
        <taxon>Alticini</taxon>
        <taxon>Psylliodes</taxon>
    </lineage>
</organism>
<evidence type="ECO:0000256" key="9">
    <source>
        <dbReference type="SAM" id="Phobius"/>
    </source>
</evidence>
<keyword evidence="5 9" id="KW-1133">Transmembrane helix</keyword>
<dbReference type="Proteomes" id="UP001153636">
    <property type="component" value="Chromosome 11"/>
</dbReference>
<evidence type="ECO:0000256" key="6">
    <source>
        <dbReference type="ARBA" id="ARBA00023136"/>
    </source>
</evidence>
<dbReference type="Pfam" id="PF00909">
    <property type="entry name" value="Ammonium_transp"/>
    <property type="match status" value="1"/>
</dbReference>
<feature type="domain" description="Ammonium transporter AmtB-like" evidence="10">
    <location>
        <begin position="45"/>
        <end position="421"/>
    </location>
</feature>
<feature type="transmembrane region" description="Helical" evidence="9">
    <location>
        <begin position="42"/>
        <end position="61"/>
    </location>
</feature>
<feature type="compositionally biased region" description="Polar residues" evidence="8">
    <location>
        <begin position="7"/>
        <end position="19"/>
    </location>
</feature>
<keyword evidence="4 9" id="KW-0812">Transmembrane</keyword>
<evidence type="ECO:0000256" key="5">
    <source>
        <dbReference type="ARBA" id="ARBA00022989"/>
    </source>
</evidence>
<keyword evidence="7" id="KW-0924">Ammonia transport</keyword>
<dbReference type="Gene3D" id="1.10.3430.10">
    <property type="entry name" value="Ammonium transporter AmtB like domains"/>
    <property type="match status" value="1"/>
</dbReference>
<comment type="similarity">
    <text evidence="2">Belongs to the ammonia transporter channel (TC 1.A.11.2) family.</text>
</comment>
<feature type="transmembrane region" description="Helical" evidence="9">
    <location>
        <begin position="353"/>
        <end position="371"/>
    </location>
</feature>
<reference evidence="11" key="1">
    <citation type="submission" date="2022-01" db="EMBL/GenBank/DDBJ databases">
        <authorList>
            <person name="King R."/>
        </authorList>
    </citation>
    <scope>NUCLEOTIDE SEQUENCE</scope>
</reference>
<comment type="subcellular location">
    <subcellularLocation>
        <location evidence="1">Membrane</location>
        <topology evidence="1">Multi-pass membrane protein</topology>
    </subcellularLocation>
</comment>
<feature type="transmembrane region" description="Helical" evidence="9">
    <location>
        <begin position="73"/>
        <end position="94"/>
    </location>
</feature>
<dbReference type="AlphaFoldDB" id="A0A9P0G5W6"/>
<evidence type="ECO:0000313" key="11">
    <source>
        <dbReference type="EMBL" id="CAH1101088.1"/>
    </source>
</evidence>
<evidence type="ECO:0000256" key="8">
    <source>
        <dbReference type="SAM" id="MobiDB-lite"/>
    </source>
</evidence>
<gene>
    <name evidence="11" type="ORF">PSYICH_LOCUS2673</name>
</gene>
<protein>
    <recommendedName>
        <fullName evidence="10">Ammonium transporter AmtB-like domain-containing protein</fullName>
    </recommendedName>
</protein>
<keyword evidence="6 9" id="KW-0472">Membrane</keyword>
<evidence type="ECO:0000256" key="3">
    <source>
        <dbReference type="ARBA" id="ARBA00022448"/>
    </source>
</evidence>
<dbReference type="GO" id="GO:0008519">
    <property type="term" value="F:ammonium channel activity"/>
    <property type="evidence" value="ECO:0007669"/>
    <property type="project" value="InterPro"/>
</dbReference>
<evidence type="ECO:0000256" key="7">
    <source>
        <dbReference type="ARBA" id="ARBA00023177"/>
    </source>
</evidence>
<name>A0A9P0G5W6_9CUCU</name>
<feature type="transmembrane region" description="Helical" evidence="9">
    <location>
        <begin position="227"/>
        <end position="245"/>
    </location>
</feature>
<feature type="transmembrane region" description="Helical" evidence="9">
    <location>
        <begin position="187"/>
        <end position="207"/>
    </location>
</feature>
<evidence type="ECO:0000256" key="4">
    <source>
        <dbReference type="ARBA" id="ARBA00022692"/>
    </source>
</evidence>
<dbReference type="GO" id="GO:0097272">
    <property type="term" value="P:ammonium homeostasis"/>
    <property type="evidence" value="ECO:0007669"/>
    <property type="project" value="TreeGrafter"/>
</dbReference>
<keyword evidence="12" id="KW-1185">Reference proteome</keyword>
<dbReference type="InterPro" id="IPR029020">
    <property type="entry name" value="Ammonium/urea_transptr"/>
</dbReference>
<feature type="transmembrane region" description="Helical" evidence="9">
    <location>
        <begin position="386"/>
        <end position="416"/>
    </location>
</feature>
<feature type="region of interest" description="Disordered" evidence="8">
    <location>
        <begin position="1"/>
        <end position="34"/>
    </location>
</feature>